<reference evidence="3" key="1">
    <citation type="submission" date="2016-06" db="EMBL/GenBank/DDBJ databases">
        <title>Draft Genome sequence of the fungus Inonotus baumii.</title>
        <authorList>
            <person name="Zhu H."/>
            <person name="Lin W."/>
        </authorList>
    </citation>
    <scope>NUCLEOTIDE SEQUENCE</scope>
    <source>
        <strain evidence="3">821</strain>
    </source>
</reference>
<proteinExistence type="predicted"/>
<keyword evidence="2" id="KW-0812">Transmembrane</keyword>
<evidence type="ECO:0000313" key="4">
    <source>
        <dbReference type="Proteomes" id="UP000757232"/>
    </source>
</evidence>
<dbReference type="GO" id="GO:0016020">
    <property type="term" value="C:membrane"/>
    <property type="evidence" value="ECO:0007669"/>
    <property type="project" value="TreeGrafter"/>
</dbReference>
<evidence type="ECO:0000256" key="1">
    <source>
        <dbReference type="SAM" id="MobiDB-lite"/>
    </source>
</evidence>
<feature type="transmembrane region" description="Helical" evidence="2">
    <location>
        <begin position="164"/>
        <end position="192"/>
    </location>
</feature>
<feature type="transmembrane region" description="Helical" evidence="2">
    <location>
        <begin position="219"/>
        <end position="240"/>
    </location>
</feature>
<gene>
    <name evidence="3" type="ORF">A7U60_g7690</name>
</gene>
<dbReference type="OrthoDB" id="431202at2759"/>
<keyword evidence="2" id="KW-0472">Membrane</keyword>
<sequence>MRFDSERYAYLMSLASEWMRFQLRTAPAQQHDYGLCRSRVTTIPTPELSPATHLCFAFKSATLSCYLMSDPLPEVIPPFFDDDVPLDRRKCRLLGPTALVVQALMGILVILSLVFKRHRESPKRPWRIWTFDVSKQVVGQMFIHGMNLLISGVGAHHASSNPCALYFLNILIDTTLGVALIYFIHHFLTYMFSDKLMLKGFRSGQYGSPPSILYWIRQAAVYVTALTTMKLVVIGLFAIWPGIFQVGNWLLSWTGGGDGIQVIFVMGLFPIAMNVLQFWLIDSIVKAASQDSELLPSSSPRHSADREPLVESNRSSDDDGDASIHGHDAENVPFIGSSQSLGSKDAVEDEQKYLSSRTSTNEPEHPDESHTNSSLSSSQNDESRQSFTVQPASPTSHRRRIAPRVPPEPQRCKASGTRMLASPGAPAASQKTKQSAGIVQIELRTLHEKVANRDERGDWTFS</sequence>
<feature type="transmembrane region" description="Helical" evidence="2">
    <location>
        <begin position="137"/>
        <end position="158"/>
    </location>
</feature>
<dbReference type="InterPro" id="IPR022127">
    <property type="entry name" value="STIMATE/YPL162C"/>
</dbReference>
<name>A0A9Q5MZW5_SANBA</name>
<feature type="region of interest" description="Disordered" evidence="1">
    <location>
        <begin position="294"/>
        <end position="436"/>
    </location>
</feature>
<dbReference type="Pfam" id="PF12400">
    <property type="entry name" value="STIMATE"/>
    <property type="match status" value="1"/>
</dbReference>
<comment type="caution">
    <text evidence="3">The sequence shown here is derived from an EMBL/GenBank/DDBJ whole genome shotgun (WGS) entry which is preliminary data.</text>
</comment>
<dbReference type="AlphaFoldDB" id="A0A9Q5MZW5"/>
<dbReference type="PANTHER" id="PTHR31735">
    <property type="entry name" value="VACUOLAR MEMBRANE PROTEIN YPL162C"/>
    <property type="match status" value="1"/>
</dbReference>
<keyword evidence="2" id="KW-1133">Transmembrane helix</keyword>
<dbReference type="EMBL" id="LNZH02000210">
    <property type="protein sequence ID" value="OCB85380.1"/>
    <property type="molecule type" value="Genomic_DNA"/>
</dbReference>
<dbReference type="Proteomes" id="UP000757232">
    <property type="component" value="Unassembled WGS sequence"/>
</dbReference>
<dbReference type="PANTHER" id="PTHR31735:SF1">
    <property type="entry name" value="VACUOLAR MEMBRANE PROTEIN YPL162C"/>
    <property type="match status" value="1"/>
</dbReference>
<feature type="transmembrane region" description="Helical" evidence="2">
    <location>
        <begin position="260"/>
        <end position="281"/>
    </location>
</feature>
<organism evidence="3 4">
    <name type="scientific">Sanghuangporus baumii</name>
    <name type="common">Phellinus baumii</name>
    <dbReference type="NCBI Taxonomy" id="108892"/>
    <lineage>
        <taxon>Eukaryota</taxon>
        <taxon>Fungi</taxon>
        <taxon>Dikarya</taxon>
        <taxon>Basidiomycota</taxon>
        <taxon>Agaricomycotina</taxon>
        <taxon>Agaricomycetes</taxon>
        <taxon>Hymenochaetales</taxon>
        <taxon>Hymenochaetaceae</taxon>
        <taxon>Sanghuangporus</taxon>
    </lineage>
</organism>
<feature type="compositionally biased region" description="Basic and acidic residues" evidence="1">
    <location>
        <begin position="302"/>
        <end position="330"/>
    </location>
</feature>
<feature type="transmembrane region" description="Helical" evidence="2">
    <location>
        <begin position="93"/>
        <end position="116"/>
    </location>
</feature>
<evidence type="ECO:0000256" key="2">
    <source>
        <dbReference type="SAM" id="Phobius"/>
    </source>
</evidence>
<protein>
    <recommendedName>
        <fullName evidence="5">Vacuolar membrane protein</fullName>
    </recommendedName>
</protein>
<accession>A0A9Q5MZW5</accession>
<evidence type="ECO:0008006" key="5">
    <source>
        <dbReference type="Google" id="ProtNLM"/>
    </source>
</evidence>
<keyword evidence="4" id="KW-1185">Reference proteome</keyword>
<evidence type="ECO:0000313" key="3">
    <source>
        <dbReference type="EMBL" id="OCB85380.1"/>
    </source>
</evidence>
<feature type="compositionally biased region" description="Low complexity" evidence="1">
    <location>
        <begin position="371"/>
        <end position="380"/>
    </location>
</feature>